<keyword evidence="4" id="KW-1185">Reference proteome</keyword>
<dbReference type="PROSITE" id="PS51186">
    <property type="entry name" value="GNAT"/>
    <property type="match status" value="1"/>
</dbReference>
<proteinExistence type="predicted"/>
<dbReference type="SUPFAM" id="SSF55729">
    <property type="entry name" value="Acyl-CoA N-acyltransferases (Nat)"/>
    <property type="match status" value="1"/>
</dbReference>
<dbReference type="AlphaFoldDB" id="A0A291IK36"/>
<evidence type="ECO:0000256" key="2">
    <source>
        <dbReference type="ARBA" id="ARBA00023315"/>
    </source>
</evidence>
<dbReference type="PANTHER" id="PTHR43877">
    <property type="entry name" value="AMINOALKYLPHOSPHONATE N-ACETYLTRANSFERASE-RELATED-RELATED"/>
    <property type="match status" value="1"/>
</dbReference>
<organism evidence="3 4">
    <name type="scientific">Methylomonas koyamae</name>
    <dbReference type="NCBI Taxonomy" id="702114"/>
    <lineage>
        <taxon>Bacteria</taxon>
        <taxon>Pseudomonadati</taxon>
        <taxon>Pseudomonadota</taxon>
        <taxon>Gammaproteobacteria</taxon>
        <taxon>Methylococcales</taxon>
        <taxon>Methylococcaceae</taxon>
        <taxon>Methylomonas</taxon>
    </lineage>
</organism>
<keyword evidence="2" id="KW-0012">Acyltransferase</keyword>
<reference evidence="3 4" key="1">
    <citation type="submission" date="2016-03" db="EMBL/GenBank/DDBJ databases">
        <authorList>
            <person name="Heylen K."/>
            <person name="De Vos P."/>
            <person name="Vekeman B."/>
        </authorList>
    </citation>
    <scope>NUCLEOTIDE SEQUENCE [LARGE SCALE GENOMIC DNA]</scope>
    <source>
        <strain evidence="3 4">R-49807</strain>
    </source>
</reference>
<name>A0A291IK36_9GAMM</name>
<evidence type="ECO:0000313" key="3">
    <source>
        <dbReference type="EMBL" id="OAI30041.1"/>
    </source>
</evidence>
<dbReference type="GO" id="GO:0016747">
    <property type="term" value="F:acyltransferase activity, transferring groups other than amino-acyl groups"/>
    <property type="evidence" value="ECO:0007669"/>
    <property type="project" value="InterPro"/>
</dbReference>
<keyword evidence="1" id="KW-0808">Transferase</keyword>
<dbReference type="InterPro" id="IPR016181">
    <property type="entry name" value="Acyl_CoA_acyltransferase"/>
</dbReference>
<protein>
    <submittedName>
        <fullName evidence="3">GCN5 family acetyltransferase</fullName>
    </submittedName>
</protein>
<dbReference type="Pfam" id="PF13508">
    <property type="entry name" value="Acetyltransf_7"/>
    <property type="match status" value="1"/>
</dbReference>
<gene>
    <name evidence="3" type="ORF">A1356_22380</name>
</gene>
<dbReference type="InterPro" id="IPR050832">
    <property type="entry name" value="Bact_Acetyltransf"/>
</dbReference>
<evidence type="ECO:0000313" key="4">
    <source>
        <dbReference type="Proteomes" id="UP000077734"/>
    </source>
</evidence>
<dbReference type="KEGG" id="mko:MKLM6_2335"/>
<dbReference type="CDD" id="cd04301">
    <property type="entry name" value="NAT_SF"/>
    <property type="match status" value="1"/>
</dbReference>
<comment type="caution">
    <text evidence="3">The sequence shown here is derived from an EMBL/GenBank/DDBJ whole genome shotgun (WGS) entry which is preliminary data.</text>
</comment>
<accession>A0A291IK36</accession>
<dbReference type="Gene3D" id="3.40.630.30">
    <property type="match status" value="1"/>
</dbReference>
<dbReference type="Proteomes" id="UP000077734">
    <property type="component" value="Unassembled WGS sequence"/>
</dbReference>
<dbReference type="EMBL" id="LUUL01000015">
    <property type="protein sequence ID" value="OAI30041.1"/>
    <property type="molecule type" value="Genomic_DNA"/>
</dbReference>
<sequence length="160" mass="17636">MPIVDLSAVPHHLPTLAAWHQAEWAYLNPGENLGMRIARMQAYLQGGLVPSTFVYEHRGQPVGSAAIVASDMDDRPQWSPWLASVFVVPEFRRQGVGSRLVRHVMAQAAAAGHRHLYLFTPDQAAFYQNLGWQPIAEESYRGSRVSVMRALLASGSAAES</sequence>
<dbReference type="RefSeq" id="WP_064024214.1">
    <property type="nucleotide sequence ID" value="NZ_CP023669.1"/>
</dbReference>
<dbReference type="InterPro" id="IPR000182">
    <property type="entry name" value="GNAT_dom"/>
</dbReference>
<evidence type="ECO:0000256" key="1">
    <source>
        <dbReference type="ARBA" id="ARBA00022679"/>
    </source>
</evidence>